<dbReference type="InterPro" id="IPR012317">
    <property type="entry name" value="Poly(ADP-ribose)pol_cat_dom"/>
</dbReference>
<evidence type="ECO:0000256" key="1">
    <source>
        <dbReference type="RuleBase" id="RU362114"/>
    </source>
</evidence>
<dbReference type="PROSITE" id="PS51059">
    <property type="entry name" value="PARP_CATALYTIC"/>
    <property type="match status" value="1"/>
</dbReference>
<dbReference type="Gene3D" id="3.90.228.10">
    <property type="match status" value="1"/>
</dbReference>
<dbReference type="EC" id="2.4.2.-" evidence="1"/>
<dbReference type="EMBL" id="RRYP01005361">
    <property type="protein sequence ID" value="TNV82113.1"/>
    <property type="molecule type" value="Genomic_DNA"/>
</dbReference>
<organism evidence="4 5">
    <name type="scientific">Halteria grandinella</name>
    <dbReference type="NCBI Taxonomy" id="5974"/>
    <lineage>
        <taxon>Eukaryota</taxon>
        <taxon>Sar</taxon>
        <taxon>Alveolata</taxon>
        <taxon>Ciliophora</taxon>
        <taxon>Intramacronucleata</taxon>
        <taxon>Spirotrichea</taxon>
        <taxon>Stichotrichia</taxon>
        <taxon>Sporadotrichida</taxon>
        <taxon>Halteriidae</taxon>
        <taxon>Halteria</taxon>
    </lineage>
</organism>
<dbReference type="PANTHER" id="PTHR45740">
    <property type="entry name" value="POLY [ADP-RIBOSE] POLYMERASE"/>
    <property type="match status" value="1"/>
</dbReference>
<comment type="caution">
    <text evidence="4">The sequence shown here is derived from an EMBL/GenBank/DDBJ whole genome shotgun (WGS) entry which is preliminary data.</text>
</comment>
<dbReference type="EMBL" id="RRYP01019383">
    <property type="protein sequence ID" value="TNV73266.1"/>
    <property type="molecule type" value="Genomic_DNA"/>
</dbReference>
<keyword evidence="5" id="KW-1185">Reference proteome</keyword>
<dbReference type="OrthoDB" id="302958at2759"/>
<name>A0A8J8T5H9_HALGN</name>
<dbReference type="Proteomes" id="UP000785679">
    <property type="component" value="Unassembled WGS sequence"/>
</dbReference>
<gene>
    <name evidence="3" type="ORF">FGO68_gene1143</name>
    <name evidence="4" type="ORF">FGO68_gene4052</name>
</gene>
<accession>A0A8J8T5H9</accession>
<dbReference type="Pfam" id="PF00644">
    <property type="entry name" value="PARP"/>
    <property type="match status" value="1"/>
</dbReference>
<feature type="domain" description="PARP catalytic" evidence="2">
    <location>
        <begin position="1"/>
        <end position="192"/>
    </location>
</feature>
<evidence type="ECO:0000313" key="5">
    <source>
        <dbReference type="Proteomes" id="UP000785679"/>
    </source>
</evidence>
<evidence type="ECO:0000313" key="3">
    <source>
        <dbReference type="EMBL" id="TNV73266.1"/>
    </source>
</evidence>
<dbReference type="GO" id="GO:0003950">
    <property type="term" value="F:NAD+ poly-ADP-ribosyltransferase activity"/>
    <property type="evidence" value="ECO:0007669"/>
    <property type="project" value="UniProtKB-UniRule"/>
</dbReference>
<proteinExistence type="predicted"/>
<keyword evidence="1" id="KW-0808">Transferase</keyword>
<dbReference type="GO" id="GO:1990404">
    <property type="term" value="F:NAD+-protein mono-ADP-ribosyltransferase activity"/>
    <property type="evidence" value="ECO:0007669"/>
    <property type="project" value="TreeGrafter"/>
</dbReference>
<reference evidence="4" key="1">
    <citation type="submission" date="2019-06" db="EMBL/GenBank/DDBJ databases">
        <authorList>
            <person name="Zheng W."/>
        </authorList>
    </citation>
    <scope>NUCLEOTIDE SEQUENCE</scope>
    <source>
        <strain evidence="4">QDHG01</strain>
    </source>
</reference>
<dbReference type="SUPFAM" id="SSF56399">
    <property type="entry name" value="ADP-ribosylation"/>
    <property type="match status" value="1"/>
</dbReference>
<dbReference type="InterPro" id="IPR051712">
    <property type="entry name" value="ARTD-AVP"/>
</dbReference>
<dbReference type="PANTHER" id="PTHR45740:SF2">
    <property type="entry name" value="POLY [ADP-RIBOSE] POLYMERASE"/>
    <property type="match status" value="1"/>
</dbReference>
<keyword evidence="1" id="KW-0328">Glycosyltransferase</keyword>
<sequence length="192" mass="21646">MPFGQPQPLFAAAAPNYGLINNFGNAFGGVAPVGAGRIIKIEKVYNCVLYEKFMNEFKRMLRKYPNLQVTDMVKHLFHGTRATSPKQIYETEDGLDLRFSNSGMYGQGIYFADNSQYSHSYHHPTKDGQCQMFMALVLVGDSITLPPGQYRIPPNKQGSTTERYDSINNGEGGHYIVYDNVKCYPGYIITYK</sequence>
<dbReference type="GO" id="GO:0005634">
    <property type="term" value="C:nucleus"/>
    <property type="evidence" value="ECO:0007669"/>
    <property type="project" value="TreeGrafter"/>
</dbReference>
<dbReference type="AlphaFoldDB" id="A0A8J8T5H9"/>
<evidence type="ECO:0000259" key="2">
    <source>
        <dbReference type="PROSITE" id="PS51059"/>
    </source>
</evidence>
<protein>
    <recommendedName>
        <fullName evidence="1">Poly [ADP-ribose] polymerase</fullName>
        <shortName evidence="1">PARP</shortName>
        <ecNumber evidence="1">2.4.2.-</ecNumber>
    </recommendedName>
</protein>
<keyword evidence="1" id="KW-0520">NAD</keyword>
<evidence type="ECO:0000313" key="4">
    <source>
        <dbReference type="EMBL" id="TNV82113.1"/>
    </source>
</evidence>